<name>A0A4P9XA03_9FUNG</name>
<organism evidence="4 5">
    <name type="scientific">Caulochytrium protostelioides</name>
    <dbReference type="NCBI Taxonomy" id="1555241"/>
    <lineage>
        <taxon>Eukaryota</taxon>
        <taxon>Fungi</taxon>
        <taxon>Fungi incertae sedis</taxon>
        <taxon>Chytridiomycota</taxon>
        <taxon>Chytridiomycota incertae sedis</taxon>
        <taxon>Chytridiomycetes</taxon>
        <taxon>Caulochytriales</taxon>
        <taxon>Caulochytriaceae</taxon>
        <taxon>Caulochytrium</taxon>
    </lineage>
</organism>
<dbReference type="EMBL" id="ML014151">
    <property type="protein sequence ID" value="RKP02142.1"/>
    <property type="molecule type" value="Genomic_DNA"/>
</dbReference>
<reference evidence="5" key="1">
    <citation type="journal article" date="2018" name="Nat. Microbiol.">
        <title>Leveraging single-cell genomics to expand the fungal tree of life.</title>
        <authorList>
            <person name="Ahrendt S.R."/>
            <person name="Quandt C.A."/>
            <person name="Ciobanu D."/>
            <person name="Clum A."/>
            <person name="Salamov A."/>
            <person name="Andreopoulos B."/>
            <person name="Cheng J.F."/>
            <person name="Woyke T."/>
            <person name="Pelin A."/>
            <person name="Henrissat B."/>
            <person name="Reynolds N.K."/>
            <person name="Benny G.L."/>
            <person name="Smith M.E."/>
            <person name="James T.Y."/>
            <person name="Grigoriev I.V."/>
        </authorList>
    </citation>
    <scope>NUCLEOTIDE SEQUENCE [LARGE SCALE GENOMIC DNA]</scope>
    <source>
        <strain evidence="5">ATCC 52028</strain>
    </source>
</reference>
<gene>
    <name evidence="4" type="ORF">CXG81DRAFT_25227</name>
</gene>
<proteinExistence type="inferred from homology"/>
<feature type="region of interest" description="Disordered" evidence="2">
    <location>
        <begin position="1"/>
        <end position="21"/>
    </location>
</feature>
<dbReference type="GO" id="GO:0000177">
    <property type="term" value="C:cytoplasmic exosome (RNase complex)"/>
    <property type="evidence" value="ECO:0007669"/>
    <property type="project" value="TreeGrafter"/>
</dbReference>
<evidence type="ECO:0000259" key="3">
    <source>
        <dbReference type="Pfam" id="PF01138"/>
    </source>
</evidence>
<evidence type="ECO:0000313" key="4">
    <source>
        <dbReference type="EMBL" id="RKP02142.1"/>
    </source>
</evidence>
<dbReference type="GO" id="GO:0000176">
    <property type="term" value="C:nuclear exosome (RNase complex)"/>
    <property type="evidence" value="ECO:0007669"/>
    <property type="project" value="TreeGrafter"/>
</dbReference>
<dbReference type="GO" id="GO:0034475">
    <property type="term" value="P:U4 snRNA 3'-end processing"/>
    <property type="evidence" value="ECO:0007669"/>
    <property type="project" value="TreeGrafter"/>
</dbReference>
<evidence type="ECO:0000313" key="5">
    <source>
        <dbReference type="Proteomes" id="UP000274922"/>
    </source>
</evidence>
<dbReference type="GO" id="GO:0003723">
    <property type="term" value="F:RNA binding"/>
    <property type="evidence" value="ECO:0007669"/>
    <property type="project" value="TreeGrafter"/>
</dbReference>
<dbReference type="PANTHER" id="PTHR11953:SF0">
    <property type="entry name" value="EXOSOME COMPLEX COMPONENT RRP41"/>
    <property type="match status" value="1"/>
</dbReference>
<dbReference type="GO" id="GO:0071051">
    <property type="term" value="P:poly(A)-dependent snoRNA 3'-end processing"/>
    <property type="evidence" value="ECO:0007669"/>
    <property type="project" value="TreeGrafter"/>
</dbReference>
<dbReference type="InterPro" id="IPR020568">
    <property type="entry name" value="Ribosomal_Su5_D2-typ_SF"/>
</dbReference>
<dbReference type="InterPro" id="IPR036345">
    <property type="entry name" value="ExoRNase_PH_dom2_sf"/>
</dbReference>
<dbReference type="STRING" id="1555241.A0A4P9XA03"/>
<dbReference type="AlphaFoldDB" id="A0A4P9XA03"/>
<dbReference type="SUPFAM" id="SSF54211">
    <property type="entry name" value="Ribosomal protein S5 domain 2-like"/>
    <property type="match status" value="1"/>
</dbReference>
<sequence>MSSLVERKRNAGPAEGTYVPRLPPTAAAAAARTAADAGRADGRSPLALRALIAAAGPVTAASGSGAVEAGAIRIIAAAYGPRPFHVSAGAAATETVTLATVPPVRVAVSHAPFSGPPGTRRTAFRGAGTRDADIARAVAQGILPALVPADGDAADGTGTGTGTGGDKATVDVHVMVLSADGASATQAACVTACGLALADAGVRLRDVPVGVSAGVVHSAVVLDLTHAEETRLQDVQTAASARPTAAAEAGGGMWVTYLPRTRELAHIQQYGVVDGALLGEMLDACTDAASRIADVIEKELLRSVAEGFAPVS</sequence>
<dbReference type="GO" id="GO:0016075">
    <property type="term" value="P:rRNA catabolic process"/>
    <property type="evidence" value="ECO:0007669"/>
    <property type="project" value="TreeGrafter"/>
</dbReference>
<dbReference type="GO" id="GO:0005730">
    <property type="term" value="C:nucleolus"/>
    <property type="evidence" value="ECO:0007669"/>
    <property type="project" value="TreeGrafter"/>
</dbReference>
<accession>A0A4P9XA03</accession>
<dbReference type="OrthoDB" id="27298at2759"/>
<dbReference type="GO" id="GO:0071028">
    <property type="term" value="P:nuclear mRNA surveillance"/>
    <property type="evidence" value="ECO:0007669"/>
    <property type="project" value="TreeGrafter"/>
</dbReference>
<dbReference type="Gene3D" id="3.30.230.70">
    <property type="entry name" value="GHMP Kinase, N-terminal domain"/>
    <property type="match status" value="1"/>
</dbReference>
<evidence type="ECO:0000256" key="2">
    <source>
        <dbReference type="SAM" id="MobiDB-lite"/>
    </source>
</evidence>
<dbReference type="InterPro" id="IPR050080">
    <property type="entry name" value="RNase_PH"/>
</dbReference>
<keyword evidence="5" id="KW-1185">Reference proteome</keyword>
<dbReference type="SUPFAM" id="SSF55666">
    <property type="entry name" value="Ribonuclease PH domain 2-like"/>
    <property type="match status" value="1"/>
</dbReference>
<dbReference type="Proteomes" id="UP000274922">
    <property type="component" value="Unassembled WGS sequence"/>
</dbReference>
<dbReference type="Pfam" id="PF01138">
    <property type="entry name" value="RNase_PH"/>
    <property type="match status" value="1"/>
</dbReference>
<dbReference type="InterPro" id="IPR027408">
    <property type="entry name" value="PNPase/RNase_PH_dom_sf"/>
</dbReference>
<dbReference type="PANTHER" id="PTHR11953">
    <property type="entry name" value="EXOSOME COMPLEX COMPONENT"/>
    <property type="match status" value="1"/>
</dbReference>
<comment type="similarity">
    <text evidence="1">Belongs to the RNase PH family.</text>
</comment>
<dbReference type="InterPro" id="IPR001247">
    <property type="entry name" value="ExoRNase_PH_dom1"/>
</dbReference>
<protein>
    <recommendedName>
        <fullName evidence="3">Exoribonuclease phosphorolytic domain-containing protein</fullName>
    </recommendedName>
</protein>
<evidence type="ECO:0000256" key="1">
    <source>
        <dbReference type="ARBA" id="ARBA00006678"/>
    </source>
</evidence>
<feature type="domain" description="Exoribonuclease phosphorolytic" evidence="3">
    <location>
        <begin position="48"/>
        <end position="202"/>
    </location>
</feature>